<gene>
    <name evidence="7" type="ORF">EA58_11455</name>
</gene>
<dbReference type="EMBL" id="JMIB01000021">
    <property type="protein sequence ID" value="KDM91630.1"/>
    <property type="molecule type" value="Genomic_DNA"/>
</dbReference>
<dbReference type="GO" id="GO:0030170">
    <property type="term" value="F:pyridoxal phosphate binding"/>
    <property type="evidence" value="ECO:0007669"/>
    <property type="project" value="InterPro"/>
</dbReference>
<evidence type="ECO:0000259" key="6">
    <source>
        <dbReference type="PROSITE" id="PS50949"/>
    </source>
</evidence>
<dbReference type="Gene3D" id="1.10.10.10">
    <property type="entry name" value="Winged helix-like DNA-binding domain superfamily/Winged helix DNA-binding domain"/>
    <property type="match status" value="1"/>
</dbReference>
<dbReference type="GO" id="GO:0003700">
    <property type="term" value="F:DNA-binding transcription factor activity"/>
    <property type="evidence" value="ECO:0007669"/>
    <property type="project" value="InterPro"/>
</dbReference>
<dbReference type="Pfam" id="PF00392">
    <property type="entry name" value="GntR"/>
    <property type="match status" value="1"/>
</dbReference>
<evidence type="ECO:0000313" key="7">
    <source>
        <dbReference type="EMBL" id="KDM91630.1"/>
    </source>
</evidence>
<comment type="similarity">
    <text evidence="1">In the C-terminal section; belongs to the class-I pyridoxal-phosphate-dependent aminotransferase family.</text>
</comment>
<dbReference type="GO" id="GO:0003677">
    <property type="term" value="F:DNA binding"/>
    <property type="evidence" value="ECO:0007669"/>
    <property type="project" value="UniProtKB-KW"/>
</dbReference>
<dbReference type="InterPro" id="IPR036388">
    <property type="entry name" value="WH-like_DNA-bd_sf"/>
</dbReference>
<dbReference type="AlphaFoldDB" id="A0A066RMH3"/>
<accession>A0A066RMH3</accession>
<dbReference type="OrthoDB" id="9808770at2"/>
<keyword evidence="4" id="KW-0238">DNA-binding</keyword>
<reference evidence="7 8" key="1">
    <citation type="submission" date="2014-04" db="EMBL/GenBank/DDBJ databases">
        <title>Draft genome sequence of Photobacterium halotolerans S2753: a solonamide, ngercheumicin and holomycin producer.</title>
        <authorList>
            <person name="Machado H.R."/>
            <person name="Gram L."/>
        </authorList>
    </citation>
    <scope>NUCLEOTIDE SEQUENCE [LARGE SCALE GENOMIC DNA]</scope>
    <source>
        <strain evidence="7 8">S2753</strain>
    </source>
</reference>
<dbReference type="PANTHER" id="PTHR46577">
    <property type="entry name" value="HTH-TYPE TRANSCRIPTIONAL REGULATORY PROTEIN GABR"/>
    <property type="match status" value="1"/>
</dbReference>
<evidence type="ECO:0000313" key="8">
    <source>
        <dbReference type="Proteomes" id="UP000027192"/>
    </source>
</evidence>
<evidence type="ECO:0000256" key="5">
    <source>
        <dbReference type="ARBA" id="ARBA00023163"/>
    </source>
</evidence>
<dbReference type="CDD" id="cd00609">
    <property type="entry name" value="AAT_like"/>
    <property type="match status" value="1"/>
</dbReference>
<protein>
    <submittedName>
        <fullName evidence="7">GntR family transcriptional regulator</fullName>
    </submittedName>
</protein>
<sequence>MKRPWQMKLWLEECHGESFHLRLSNQLTREIQTGRLQPSTMMPGSRSLAADMGVNRKTVQLVYEELESQGWLVTKPRRGTFVADVLPEQDLSAENQVLVNAAEKTRSASGLMRSISRTAMVAERVVPVANDGIPDARLIPYEVLSRAYRRAMIHASRQAKLGYGDPRGTIELRNAIRKMLNMDRYMKVSLPQVCIVRGSQMGIYLSSRLLNPENGVMVFEAQCYPPAMAAFESNGFQIVRCGLDKQGLDTNELQQILSRHQVAGVFITPHHQYPTTVTLSMERRLMLLKLSQRHQFAVIEDDYDHEFHYESRPIPPLSSLPGAENVIHIGSMSKVFAPGLRLGYLIADERFIDRAAQEVMLIDRQGNPLTELAVSELMELGEVKKHIRKVRKCYENRRNFAAQMFQQVFGEQISFDLPAGGMALWVNVSGLTENKSFNSTELKNYHVDLYDGNDEAGPSHIRFGFGALNEDEIRESVNQLASVLL</sequence>
<name>A0A066RMH3_9GAMM</name>
<dbReference type="Proteomes" id="UP000027192">
    <property type="component" value="Unassembled WGS sequence"/>
</dbReference>
<evidence type="ECO:0000256" key="1">
    <source>
        <dbReference type="ARBA" id="ARBA00005384"/>
    </source>
</evidence>
<dbReference type="PANTHER" id="PTHR46577:SF1">
    <property type="entry name" value="HTH-TYPE TRANSCRIPTIONAL REGULATORY PROTEIN GABR"/>
    <property type="match status" value="1"/>
</dbReference>
<dbReference type="Gene3D" id="3.40.640.10">
    <property type="entry name" value="Type I PLP-dependent aspartate aminotransferase-like (Major domain)"/>
    <property type="match status" value="1"/>
</dbReference>
<dbReference type="InterPro" id="IPR000524">
    <property type="entry name" value="Tscrpt_reg_HTH_GntR"/>
</dbReference>
<comment type="caution">
    <text evidence="7">The sequence shown here is derived from an EMBL/GenBank/DDBJ whole genome shotgun (WGS) entry which is preliminary data.</text>
</comment>
<dbReference type="Pfam" id="PF00155">
    <property type="entry name" value="Aminotran_1_2"/>
    <property type="match status" value="1"/>
</dbReference>
<dbReference type="InterPro" id="IPR015424">
    <property type="entry name" value="PyrdxlP-dep_Trfase"/>
</dbReference>
<dbReference type="InterPro" id="IPR051446">
    <property type="entry name" value="HTH_trans_reg/aminotransferase"/>
</dbReference>
<keyword evidence="5" id="KW-0804">Transcription</keyword>
<evidence type="ECO:0000256" key="4">
    <source>
        <dbReference type="ARBA" id="ARBA00023125"/>
    </source>
</evidence>
<evidence type="ECO:0000256" key="3">
    <source>
        <dbReference type="ARBA" id="ARBA00023015"/>
    </source>
</evidence>
<proteinExistence type="inferred from homology"/>
<dbReference type="InterPro" id="IPR036390">
    <property type="entry name" value="WH_DNA-bd_sf"/>
</dbReference>
<keyword evidence="8" id="KW-1185">Reference proteome</keyword>
<organism evidence="7 8">
    <name type="scientific">Photobacterium galatheae</name>
    <dbReference type="NCBI Taxonomy" id="1654360"/>
    <lineage>
        <taxon>Bacteria</taxon>
        <taxon>Pseudomonadati</taxon>
        <taxon>Pseudomonadota</taxon>
        <taxon>Gammaproteobacteria</taxon>
        <taxon>Vibrionales</taxon>
        <taxon>Vibrionaceae</taxon>
        <taxon>Photobacterium</taxon>
    </lineage>
</organism>
<dbReference type="SUPFAM" id="SSF53383">
    <property type="entry name" value="PLP-dependent transferases"/>
    <property type="match status" value="1"/>
</dbReference>
<dbReference type="CDD" id="cd07377">
    <property type="entry name" value="WHTH_GntR"/>
    <property type="match status" value="1"/>
</dbReference>
<evidence type="ECO:0000256" key="2">
    <source>
        <dbReference type="ARBA" id="ARBA00022898"/>
    </source>
</evidence>
<keyword evidence="3" id="KW-0805">Transcription regulation</keyword>
<dbReference type="SUPFAM" id="SSF46785">
    <property type="entry name" value="Winged helix' DNA-binding domain"/>
    <property type="match status" value="1"/>
</dbReference>
<dbReference type="SMART" id="SM00345">
    <property type="entry name" value="HTH_GNTR"/>
    <property type="match status" value="1"/>
</dbReference>
<dbReference type="InterPro" id="IPR004839">
    <property type="entry name" value="Aminotransferase_I/II_large"/>
</dbReference>
<dbReference type="RefSeq" id="WP_036752385.1">
    <property type="nucleotide sequence ID" value="NZ_JAGSGC010000006.1"/>
</dbReference>
<dbReference type="InterPro" id="IPR015421">
    <property type="entry name" value="PyrdxlP-dep_Trfase_major"/>
</dbReference>
<dbReference type="STRING" id="1654360.EA58_11455"/>
<feature type="domain" description="HTH gntR-type" evidence="6">
    <location>
        <begin position="17"/>
        <end position="85"/>
    </location>
</feature>
<dbReference type="PROSITE" id="PS50949">
    <property type="entry name" value="HTH_GNTR"/>
    <property type="match status" value="1"/>
</dbReference>
<keyword evidence="2" id="KW-0663">Pyridoxal phosphate</keyword>